<dbReference type="Gene3D" id="1.20.1250.20">
    <property type="entry name" value="MFS general substrate transporter like domains"/>
    <property type="match status" value="1"/>
</dbReference>
<dbReference type="GO" id="GO:0016020">
    <property type="term" value="C:membrane"/>
    <property type="evidence" value="ECO:0007669"/>
    <property type="project" value="UniProtKB-SubCell"/>
</dbReference>
<feature type="transmembrane region" description="Helical" evidence="5">
    <location>
        <begin position="101"/>
        <end position="122"/>
    </location>
</feature>
<dbReference type="GO" id="GO:0022857">
    <property type="term" value="F:transmembrane transporter activity"/>
    <property type="evidence" value="ECO:0007669"/>
    <property type="project" value="InterPro"/>
</dbReference>
<sequence length="471" mass="52420">PKTLLTLFQISVEPIFLLLFFCYSLTDAAGTNFLLIRTCTMVFEFSETNCTHKISPAIQEIIQPYTARIIMGKALTEAIFPAILSLFIGSWTDGSKKRKPFIILPVIGLTIDYVIWLIFMYFPISPVYFLLTALPYSLTGGSISLFTCAYCYLSDITNEDNRAFRMSVLTISLTIGMSSGYLVSTELFKTFHKNINFIIFGTSLCCMILTVLYTIFLLPETVIKAEETENLEESNRKSFFNISHVKDSLTALLKGRPSNGRLILLLLIAIIVIDILVFQGESNFRYLSLKASFHWTVEDYNVFSAILSGVAVITSLIGIWLLNKVLGLSCTFTIVLVLSTSFISSVLISLSKTPTGFYSAALFGCLVVLLGPLIKSEMSYLVPNSDIGKVFAFTSTLEAVTPFAASPAYTEVYNAVMSTKPLYLYFLSAGFWLLALILSLLIVSINCCCRHKYLPLEDELARENESNPIVS</sequence>
<dbReference type="SUPFAM" id="SSF103473">
    <property type="entry name" value="MFS general substrate transporter"/>
    <property type="match status" value="1"/>
</dbReference>
<reference evidence="6" key="1">
    <citation type="journal article" date="2014" name="PLoS Negl. Trop. Dis.">
        <title>An updated insight into the Sialotranscriptome of Triatoma infestans: developmental stage and geographic variations.</title>
        <authorList>
            <person name="Schwarz A."/>
            <person name="Medrano-Mercado N."/>
            <person name="Schaub G.A."/>
            <person name="Struchiner C.J."/>
            <person name="Bargues M.D."/>
            <person name="Levy M.Z."/>
            <person name="Ribeiro J.M."/>
        </authorList>
    </citation>
    <scope>NUCLEOTIDE SEQUENCE</scope>
    <source>
        <strain evidence="6">Chile</strain>
        <tissue evidence="6">Salivary glands</tissue>
    </source>
</reference>
<evidence type="ECO:0000256" key="5">
    <source>
        <dbReference type="SAM" id="Phobius"/>
    </source>
</evidence>
<dbReference type="PANTHER" id="PTHR23507">
    <property type="entry name" value="ZGC:174356"/>
    <property type="match status" value="1"/>
</dbReference>
<evidence type="ECO:0000256" key="2">
    <source>
        <dbReference type="ARBA" id="ARBA00022692"/>
    </source>
</evidence>
<keyword evidence="3 5" id="KW-1133">Transmembrane helix</keyword>
<feature type="transmembrane region" description="Helical" evidence="5">
    <location>
        <begin position="422"/>
        <end position="445"/>
    </location>
</feature>
<proteinExistence type="evidence at transcript level"/>
<feature type="transmembrane region" description="Helical" evidence="5">
    <location>
        <begin position="356"/>
        <end position="374"/>
    </location>
</feature>
<feature type="transmembrane region" description="Helical" evidence="5">
    <location>
        <begin position="195"/>
        <end position="218"/>
    </location>
</feature>
<comment type="subcellular location">
    <subcellularLocation>
        <location evidence="1">Membrane</location>
        <topology evidence="1">Multi-pass membrane protein</topology>
    </subcellularLocation>
</comment>
<feature type="non-terminal residue" evidence="6">
    <location>
        <position position="1"/>
    </location>
</feature>
<dbReference type="Pfam" id="PF07690">
    <property type="entry name" value="MFS_1"/>
    <property type="match status" value="1"/>
</dbReference>
<feature type="transmembrane region" description="Helical" evidence="5">
    <location>
        <begin position="164"/>
        <end position="183"/>
    </location>
</feature>
<dbReference type="AlphaFoldDB" id="A0A023EZV1"/>
<organism evidence="6">
    <name type="scientific">Triatoma infestans</name>
    <name type="common">Assassin bug</name>
    <dbReference type="NCBI Taxonomy" id="30076"/>
    <lineage>
        <taxon>Eukaryota</taxon>
        <taxon>Metazoa</taxon>
        <taxon>Ecdysozoa</taxon>
        <taxon>Arthropoda</taxon>
        <taxon>Hexapoda</taxon>
        <taxon>Insecta</taxon>
        <taxon>Pterygota</taxon>
        <taxon>Neoptera</taxon>
        <taxon>Paraneoptera</taxon>
        <taxon>Hemiptera</taxon>
        <taxon>Heteroptera</taxon>
        <taxon>Panheteroptera</taxon>
        <taxon>Cimicomorpha</taxon>
        <taxon>Reduviidae</taxon>
        <taxon>Triatominae</taxon>
        <taxon>Triatoma</taxon>
    </lineage>
</organism>
<feature type="transmembrane region" description="Helical" evidence="5">
    <location>
        <begin position="300"/>
        <end position="322"/>
    </location>
</feature>
<name>A0A023EZV1_TRIIF</name>
<keyword evidence="4 5" id="KW-0472">Membrane</keyword>
<dbReference type="EMBL" id="GBBI01004688">
    <property type="protein sequence ID" value="JAC14024.1"/>
    <property type="molecule type" value="mRNA"/>
</dbReference>
<dbReference type="InterPro" id="IPR011701">
    <property type="entry name" value="MFS"/>
</dbReference>
<evidence type="ECO:0000256" key="3">
    <source>
        <dbReference type="ARBA" id="ARBA00022989"/>
    </source>
</evidence>
<dbReference type="InterPro" id="IPR036259">
    <property type="entry name" value="MFS_trans_sf"/>
</dbReference>
<evidence type="ECO:0000256" key="4">
    <source>
        <dbReference type="ARBA" id="ARBA00023136"/>
    </source>
</evidence>
<evidence type="ECO:0000256" key="1">
    <source>
        <dbReference type="ARBA" id="ARBA00004141"/>
    </source>
</evidence>
<feature type="transmembrane region" description="Helical" evidence="5">
    <location>
        <begin position="15"/>
        <end position="36"/>
    </location>
</feature>
<feature type="transmembrane region" description="Helical" evidence="5">
    <location>
        <begin position="329"/>
        <end position="350"/>
    </location>
</feature>
<feature type="transmembrane region" description="Helical" evidence="5">
    <location>
        <begin position="262"/>
        <end position="280"/>
    </location>
</feature>
<keyword evidence="2 5" id="KW-0812">Transmembrane</keyword>
<evidence type="ECO:0000313" key="6">
    <source>
        <dbReference type="EMBL" id="JAC14024.1"/>
    </source>
</evidence>
<dbReference type="PANTHER" id="PTHR23507:SF39">
    <property type="entry name" value="GH23453P-RELATED"/>
    <property type="match status" value="1"/>
</dbReference>
<accession>A0A023EZV1</accession>
<feature type="transmembrane region" description="Helical" evidence="5">
    <location>
        <begin position="128"/>
        <end position="152"/>
    </location>
</feature>
<protein>
    <submittedName>
        <fullName evidence="6">Putative proton-coupled folate transporter-like protein</fullName>
    </submittedName>
</protein>